<reference evidence="4" key="1">
    <citation type="journal article" date="2019" name="Plant J.">
        <title>Chlorella vulgaris genome assembly and annotation reveals the molecular basis for metabolic acclimation to high light conditions.</title>
        <authorList>
            <person name="Cecchin M."/>
            <person name="Marcolungo L."/>
            <person name="Rossato M."/>
            <person name="Girolomoni L."/>
            <person name="Cosentino E."/>
            <person name="Cuine S."/>
            <person name="Li-Beisson Y."/>
            <person name="Delledonne M."/>
            <person name="Ballottari M."/>
        </authorList>
    </citation>
    <scope>NUCLEOTIDE SEQUENCE</scope>
    <source>
        <strain evidence="4">211/11P</strain>
    </source>
</reference>
<dbReference type="SMART" id="SM00673">
    <property type="entry name" value="CARP"/>
    <property type="match status" value="2"/>
</dbReference>
<dbReference type="InterPro" id="IPR036222">
    <property type="entry name" value="CAP_N_sf"/>
</dbReference>
<dbReference type="Pfam" id="PF21938">
    <property type="entry name" value="CAP_N"/>
    <property type="match status" value="1"/>
</dbReference>
<dbReference type="InterPro" id="IPR013912">
    <property type="entry name" value="Adenylate_cyclase-assoc_CAP_C"/>
</dbReference>
<dbReference type="SUPFAM" id="SSF69340">
    <property type="entry name" value="C-terminal domain of adenylylcyclase associated protein"/>
    <property type="match status" value="1"/>
</dbReference>
<dbReference type="FunFam" id="1.25.40.330:FF:000001">
    <property type="entry name" value="Adenylyl cyclase-associated protein"/>
    <property type="match status" value="1"/>
</dbReference>
<dbReference type="GO" id="GO:0007015">
    <property type="term" value="P:actin filament organization"/>
    <property type="evidence" value="ECO:0007669"/>
    <property type="project" value="TreeGrafter"/>
</dbReference>
<dbReference type="OrthoDB" id="1601at2759"/>
<protein>
    <recommendedName>
        <fullName evidence="3">C-CAP/cofactor C-like domain-containing protein</fullName>
    </recommendedName>
</protein>
<evidence type="ECO:0000313" key="5">
    <source>
        <dbReference type="Proteomes" id="UP001055712"/>
    </source>
</evidence>
<dbReference type="InterPro" id="IPR001837">
    <property type="entry name" value="Adenylate_cyclase-assoc_CAP"/>
</dbReference>
<dbReference type="GO" id="GO:0008179">
    <property type="term" value="F:adenylate cyclase binding"/>
    <property type="evidence" value="ECO:0007669"/>
    <property type="project" value="TreeGrafter"/>
</dbReference>
<dbReference type="PROSITE" id="PS51329">
    <property type="entry name" value="C_CAP_COFACTOR_C"/>
    <property type="match status" value="1"/>
</dbReference>
<reference evidence="4" key="2">
    <citation type="submission" date="2020-11" db="EMBL/GenBank/DDBJ databases">
        <authorList>
            <person name="Cecchin M."/>
            <person name="Marcolungo L."/>
            <person name="Rossato M."/>
            <person name="Girolomoni L."/>
            <person name="Cosentino E."/>
            <person name="Cuine S."/>
            <person name="Li-Beisson Y."/>
            <person name="Delledonne M."/>
            <person name="Ballottari M."/>
        </authorList>
    </citation>
    <scope>NUCLEOTIDE SEQUENCE</scope>
    <source>
        <strain evidence="4">211/11P</strain>
        <tissue evidence="4">Whole cell</tissue>
    </source>
</reference>
<keyword evidence="5" id="KW-1185">Reference proteome</keyword>
<dbReference type="InterPro" id="IPR006599">
    <property type="entry name" value="CARP_motif"/>
</dbReference>
<dbReference type="SUPFAM" id="SSF101278">
    <property type="entry name" value="N-terminal domain of adenylylcyclase associated protein, CAP"/>
    <property type="match status" value="1"/>
</dbReference>
<feature type="compositionally biased region" description="Pro residues" evidence="2">
    <location>
        <begin position="275"/>
        <end position="286"/>
    </location>
</feature>
<gene>
    <name evidence="4" type="ORF">D9Q98_009754</name>
</gene>
<dbReference type="Gene3D" id="2.160.20.70">
    <property type="match status" value="1"/>
</dbReference>
<accession>A0A9D4YSF2</accession>
<organism evidence="4 5">
    <name type="scientific">Chlorella vulgaris</name>
    <name type="common">Green alga</name>
    <dbReference type="NCBI Taxonomy" id="3077"/>
    <lineage>
        <taxon>Eukaryota</taxon>
        <taxon>Viridiplantae</taxon>
        <taxon>Chlorophyta</taxon>
        <taxon>core chlorophytes</taxon>
        <taxon>Trebouxiophyceae</taxon>
        <taxon>Chlorellales</taxon>
        <taxon>Chlorellaceae</taxon>
        <taxon>Chlorella clade</taxon>
        <taxon>Chlorella</taxon>
    </lineage>
</organism>
<feature type="compositionally biased region" description="Low complexity" evidence="2">
    <location>
        <begin position="347"/>
        <end position="369"/>
    </location>
</feature>
<dbReference type="GO" id="GO:0005737">
    <property type="term" value="C:cytoplasm"/>
    <property type="evidence" value="ECO:0007669"/>
    <property type="project" value="TreeGrafter"/>
</dbReference>
<evidence type="ECO:0000256" key="1">
    <source>
        <dbReference type="ARBA" id="ARBA00007659"/>
    </source>
</evidence>
<name>A0A9D4YSF2_CHLVU</name>
<evidence type="ECO:0000313" key="4">
    <source>
        <dbReference type="EMBL" id="KAI3423920.1"/>
    </source>
</evidence>
<dbReference type="InterPro" id="IPR036223">
    <property type="entry name" value="CAP_C_sf"/>
</dbReference>
<proteinExistence type="inferred from homology"/>
<dbReference type="Gene3D" id="1.25.40.330">
    <property type="entry name" value="Adenylate cyclase-associated CAP, N-terminal domain"/>
    <property type="match status" value="1"/>
</dbReference>
<dbReference type="PANTHER" id="PTHR10652:SF0">
    <property type="entry name" value="ADENYLYL CYCLASE-ASSOCIATED PROTEIN"/>
    <property type="match status" value="1"/>
</dbReference>
<comment type="similarity">
    <text evidence="1">Belongs to the CAP family.</text>
</comment>
<feature type="region of interest" description="Disordered" evidence="2">
    <location>
        <begin position="321"/>
        <end position="370"/>
    </location>
</feature>
<sequence length="530" mass="54289">MLEAAVSRLEVIASRLEETEARLASVVPSGASPLTAPASRPITAPAATAQAAAPRPVAGDAAGALAAYRQLLSTQLAKVVDAAEGVGGHVLTATRILAEGFQREAAVVEAFGACKKPDAAELQHLVQPVGDRMVAAGDLAAGPRSPYQSHFKLVSEAMQSLSWVAYSAPNCGIHLPAQHVEDALSAADFYANKVLMEWRGKDPGHVTWVQAVKELLLALKAFCAKHYPAGPQWNASGIPASQFQAGAAAPPSAAATTAAANAAPASAAATAAKPTGPPPPPPPPPGNLVARNAAAAAAATAAAAGGGNPMAALFSELNKGDSVTSGLKRVTDDMKTKNRAERSGTVPAGPAAPAAAAAQPKAAAAATKPPRLECEQGRKWVVENQVSNREIVIEDTQPKQTVYIFNCSGSTIQVRGKVNAITLDKCSRTGLLFDSVVATVELVNCAGVEVQCTGSVPTIAVDKCDGCQLYLPRGSLEGTDITTAKSSEVNVILPGATEDSDPVESAIPEQFVTRFRGGRWVTEPVAHSGA</sequence>
<dbReference type="EMBL" id="SIDB01000014">
    <property type="protein sequence ID" value="KAI3423920.1"/>
    <property type="molecule type" value="Genomic_DNA"/>
</dbReference>
<evidence type="ECO:0000256" key="2">
    <source>
        <dbReference type="SAM" id="MobiDB-lite"/>
    </source>
</evidence>
<dbReference type="InterPro" id="IPR016098">
    <property type="entry name" value="CAP/MinC_C"/>
</dbReference>
<dbReference type="GO" id="GO:0003779">
    <property type="term" value="F:actin binding"/>
    <property type="evidence" value="ECO:0007669"/>
    <property type="project" value="InterPro"/>
</dbReference>
<dbReference type="Proteomes" id="UP001055712">
    <property type="component" value="Unassembled WGS sequence"/>
</dbReference>
<comment type="caution">
    <text evidence="4">The sequence shown here is derived from an EMBL/GenBank/DDBJ whole genome shotgun (WGS) entry which is preliminary data.</text>
</comment>
<evidence type="ECO:0000259" key="3">
    <source>
        <dbReference type="PROSITE" id="PS51329"/>
    </source>
</evidence>
<feature type="compositionally biased region" description="Basic and acidic residues" evidence="2">
    <location>
        <begin position="329"/>
        <end position="342"/>
    </location>
</feature>
<dbReference type="GO" id="GO:0019933">
    <property type="term" value="P:cAMP-mediated signaling"/>
    <property type="evidence" value="ECO:0007669"/>
    <property type="project" value="TreeGrafter"/>
</dbReference>
<dbReference type="InterPro" id="IPR017901">
    <property type="entry name" value="C-CAP_CF_C-like"/>
</dbReference>
<feature type="domain" description="C-CAP/cofactor C-like" evidence="3">
    <location>
        <begin position="369"/>
        <end position="509"/>
    </location>
</feature>
<dbReference type="PANTHER" id="PTHR10652">
    <property type="entry name" value="ADENYLYL CYCLASE-ASSOCIATED PROTEIN"/>
    <property type="match status" value="1"/>
</dbReference>
<dbReference type="InterPro" id="IPR053950">
    <property type="entry name" value="CAP_N"/>
</dbReference>
<feature type="region of interest" description="Disordered" evidence="2">
    <location>
        <begin position="266"/>
        <end position="289"/>
    </location>
</feature>
<dbReference type="Pfam" id="PF08603">
    <property type="entry name" value="CAP_C"/>
    <property type="match status" value="1"/>
</dbReference>
<dbReference type="AlphaFoldDB" id="A0A9D4YSF2"/>